<dbReference type="AlphaFoldDB" id="Q39GP8"/>
<dbReference type="KEGG" id="bur:Bcep18194_A4773"/>
<evidence type="ECO:0000259" key="9">
    <source>
        <dbReference type="Pfam" id="PF02753"/>
    </source>
</evidence>
<dbReference type="InterPro" id="IPR001829">
    <property type="entry name" value="Pili_assmbl_chaperone_bac"/>
</dbReference>
<accession>Q39GP8</accession>
<dbReference type="SUPFAM" id="SSF49354">
    <property type="entry name" value="PapD-like"/>
    <property type="match status" value="1"/>
</dbReference>
<dbReference type="PRINTS" id="PR00969">
    <property type="entry name" value="CHAPERONPILI"/>
</dbReference>
<dbReference type="FunFam" id="2.60.40.10:FF:000458">
    <property type="entry name" value="Molecular chaperone FimC"/>
    <property type="match status" value="1"/>
</dbReference>
<dbReference type="InterPro" id="IPR016147">
    <property type="entry name" value="Pili_assmbl_chaperone_N"/>
</dbReference>
<dbReference type="InterPro" id="IPR013783">
    <property type="entry name" value="Ig-like_fold"/>
</dbReference>
<evidence type="ECO:0000256" key="7">
    <source>
        <dbReference type="RuleBase" id="RU003918"/>
    </source>
</evidence>
<evidence type="ECO:0000256" key="2">
    <source>
        <dbReference type="ARBA" id="ARBA00007399"/>
    </source>
</evidence>
<gene>
    <name evidence="10" type="ordered locus">Bcep18194_A4773</name>
</gene>
<dbReference type="InterPro" id="IPR018046">
    <property type="entry name" value="Pili_assmbl_chaperone_CS"/>
</dbReference>
<dbReference type="GO" id="GO:0071555">
    <property type="term" value="P:cell wall organization"/>
    <property type="evidence" value="ECO:0007669"/>
    <property type="project" value="InterPro"/>
</dbReference>
<keyword evidence="4" id="KW-0732">Signal</keyword>
<dbReference type="Proteomes" id="UP000002705">
    <property type="component" value="Chromosome 1"/>
</dbReference>
<dbReference type="SUPFAM" id="SSF49584">
    <property type="entry name" value="Periplasmic chaperone C-domain"/>
    <property type="match status" value="1"/>
</dbReference>
<dbReference type="InterPro" id="IPR016148">
    <property type="entry name" value="Pili_assmbl_chaperone_C"/>
</dbReference>
<proteinExistence type="inferred from homology"/>
<dbReference type="PROSITE" id="PS00635">
    <property type="entry name" value="PILI_CHAPERONE"/>
    <property type="match status" value="1"/>
</dbReference>
<keyword evidence="11" id="KW-1185">Reference proteome</keyword>
<evidence type="ECO:0000256" key="5">
    <source>
        <dbReference type="ARBA" id="ARBA00022764"/>
    </source>
</evidence>
<evidence type="ECO:0000259" key="8">
    <source>
        <dbReference type="Pfam" id="PF00345"/>
    </source>
</evidence>
<evidence type="ECO:0000256" key="4">
    <source>
        <dbReference type="ARBA" id="ARBA00022729"/>
    </source>
</evidence>
<dbReference type="InterPro" id="IPR036316">
    <property type="entry name" value="Pili_assmbl_chap_C_dom_sf"/>
</dbReference>
<dbReference type="Pfam" id="PF00345">
    <property type="entry name" value="PapD_N"/>
    <property type="match status" value="1"/>
</dbReference>
<sequence length="263" mass="28925">MQRPRGSNDDSTDPAMNHFFSLSFSRRAWGVFATAGALLAGAAHAAIVPDRTRVIFNEGERAAIVTITNKSTTYPYLVQSWLEDAKHNKITSPLMVVPPLQRVEANERNVLRIAKLPGADLPADRETVFYLNIREVPPKSDTPNSLQIALHTQMKLFYRPKGVQPVRDEDWTLPMTLRVDAAAHKLVFDNPTPYHITIVDVASGAQKTPVPLDPVMVSPMSTADVPFKASMPSTLFVTHVDDYGGQVAVEYACEAGACKSVKK</sequence>
<dbReference type="Pfam" id="PF02753">
    <property type="entry name" value="PapD_C"/>
    <property type="match status" value="1"/>
</dbReference>
<keyword evidence="6 7" id="KW-0143">Chaperone</keyword>
<organism evidence="10 11">
    <name type="scientific">Burkholderia lata (strain ATCC 17760 / DSM 23089 / LMG 22485 / NCIMB 9086 / R18194 / 383)</name>
    <dbReference type="NCBI Taxonomy" id="482957"/>
    <lineage>
        <taxon>Bacteria</taxon>
        <taxon>Pseudomonadati</taxon>
        <taxon>Pseudomonadota</taxon>
        <taxon>Betaproteobacteria</taxon>
        <taxon>Burkholderiales</taxon>
        <taxon>Burkholderiaceae</taxon>
        <taxon>Burkholderia</taxon>
        <taxon>Burkholderia cepacia complex</taxon>
    </lineage>
</organism>
<protein>
    <submittedName>
        <fullName evidence="10">Pili assembly chaperone</fullName>
    </submittedName>
</protein>
<dbReference type="Gene3D" id="2.60.40.10">
    <property type="entry name" value="Immunoglobulins"/>
    <property type="match status" value="2"/>
</dbReference>
<dbReference type="EMBL" id="CP000151">
    <property type="protein sequence ID" value="ABB08368.1"/>
    <property type="molecule type" value="Genomic_DNA"/>
</dbReference>
<dbReference type="PATRIC" id="fig|482957.22.peg.1694"/>
<feature type="domain" description="Pili assembly chaperone N-terminal" evidence="8">
    <location>
        <begin position="47"/>
        <end position="163"/>
    </location>
</feature>
<reference evidence="10" key="1">
    <citation type="submission" date="2009-01" db="EMBL/GenBank/DDBJ databases">
        <title>Complete sequence of chromosome 1 of Burkholderia sp. 383.</title>
        <authorList>
            <consortium name="US DOE Joint Genome Institute"/>
            <person name="Copeland A."/>
            <person name="Lucas S."/>
            <person name="Lapidus A."/>
            <person name="Barry K."/>
            <person name="Detter J.C."/>
            <person name="Glavina T."/>
            <person name="Hammon N."/>
            <person name="Israni S."/>
            <person name="Pitluck S."/>
            <person name="Chain P."/>
            <person name="Malfatti S."/>
            <person name="Shin M."/>
            <person name="Vergez L."/>
            <person name="Schmutz J."/>
            <person name="Larimer F."/>
            <person name="Land M."/>
            <person name="Kyrpides N."/>
            <person name="Lykidis A."/>
            <person name="Richardson P."/>
        </authorList>
    </citation>
    <scope>NUCLEOTIDE SEQUENCE</scope>
    <source>
        <strain evidence="10">383</strain>
    </source>
</reference>
<comment type="subcellular location">
    <subcellularLocation>
        <location evidence="1 7">Periplasm</location>
    </subcellularLocation>
</comment>
<evidence type="ECO:0000256" key="1">
    <source>
        <dbReference type="ARBA" id="ARBA00004418"/>
    </source>
</evidence>
<dbReference type="HOGENOM" id="CLU_070768_5_1_4"/>
<dbReference type="InterPro" id="IPR050643">
    <property type="entry name" value="Periplasmic_pilus_chap"/>
</dbReference>
<evidence type="ECO:0000256" key="6">
    <source>
        <dbReference type="ARBA" id="ARBA00023186"/>
    </source>
</evidence>
<feature type="domain" description="Pili assembly chaperone C-terminal" evidence="9">
    <location>
        <begin position="189"/>
        <end position="247"/>
    </location>
</feature>
<evidence type="ECO:0000256" key="3">
    <source>
        <dbReference type="ARBA" id="ARBA00022558"/>
    </source>
</evidence>
<keyword evidence="3" id="KW-1029">Fimbrium biogenesis</keyword>
<name>Q39GP8_BURL3</name>
<dbReference type="PANTHER" id="PTHR30251">
    <property type="entry name" value="PILUS ASSEMBLY CHAPERONE"/>
    <property type="match status" value="1"/>
</dbReference>
<comment type="similarity">
    <text evidence="2 7">Belongs to the periplasmic pilus chaperone family.</text>
</comment>
<evidence type="ECO:0000313" key="10">
    <source>
        <dbReference type="EMBL" id="ABB08368.1"/>
    </source>
</evidence>
<keyword evidence="5" id="KW-0574">Periplasm</keyword>
<dbReference type="PANTHER" id="PTHR30251:SF6">
    <property type="entry name" value="FIMBRIAL CHAPERONE YFCS-RELATED"/>
    <property type="match status" value="1"/>
</dbReference>
<dbReference type="InterPro" id="IPR008962">
    <property type="entry name" value="PapD-like_sf"/>
</dbReference>
<dbReference type="GO" id="GO:0030288">
    <property type="term" value="C:outer membrane-bounded periplasmic space"/>
    <property type="evidence" value="ECO:0007669"/>
    <property type="project" value="InterPro"/>
</dbReference>
<evidence type="ECO:0000313" key="11">
    <source>
        <dbReference type="Proteomes" id="UP000002705"/>
    </source>
</evidence>